<feature type="compositionally biased region" description="Basic residues" evidence="5">
    <location>
        <begin position="225"/>
        <end position="238"/>
    </location>
</feature>
<evidence type="ECO:0008006" key="9">
    <source>
        <dbReference type="Google" id="ProtNLM"/>
    </source>
</evidence>
<dbReference type="HOGENOM" id="CLU_027089_1_2_1"/>
<dbReference type="InterPro" id="IPR003689">
    <property type="entry name" value="ZIP"/>
</dbReference>
<feature type="compositionally biased region" description="Acidic residues" evidence="5">
    <location>
        <begin position="274"/>
        <end position="288"/>
    </location>
</feature>
<evidence type="ECO:0000256" key="1">
    <source>
        <dbReference type="ARBA" id="ARBA00004141"/>
    </source>
</evidence>
<dbReference type="RefSeq" id="XP_002541958.1">
    <property type="nucleotide sequence ID" value="XM_002541912.1"/>
</dbReference>
<evidence type="ECO:0000256" key="5">
    <source>
        <dbReference type="SAM" id="MobiDB-lite"/>
    </source>
</evidence>
<dbReference type="eggNOG" id="KOG1558">
    <property type="taxonomic scope" value="Eukaryota"/>
</dbReference>
<evidence type="ECO:0000313" key="7">
    <source>
        <dbReference type="EMBL" id="EEP76625.1"/>
    </source>
</evidence>
<evidence type="ECO:0000256" key="3">
    <source>
        <dbReference type="ARBA" id="ARBA00022989"/>
    </source>
</evidence>
<feature type="transmembrane region" description="Helical" evidence="6">
    <location>
        <begin position="119"/>
        <end position="140"/>
    </location>
</feature>
<dbReference type="KEGG" id="ure:UREG_01474"/>
<evidence type="ECO:0000256" key="4">
    <source>
        <dbReference type="ARBA" id="ARBA00023136"/>
    </source>
</evidence>
<dbReference type="OMA" id="VGFMNAV"/>
<dbReference type="PANTHER" id="PTHR11040:SF60">
    <property type="entry name" value="FAMILY ZINC TRANSPORTER, PUTATIVE (AFU_ORTHOLOGUE AFUA_8G04010)-RELATED"/>
    <property type="match status" value="1"/>
</dbReference>
<dbReference type="EMBL" id="CH476615">
    <property type="protein sequence ID" value="EEP76625.1"/>
    <property type="molecule type" value="Genomic_DNA"/>
</dbReference>
<dbReference type="PANTHER" id="PTHR11040">
    <property type="entry name" value="ZINC/IRON TRANSPORTER"/>
    <property type="match status" value="1"/>
</dbReference>
<keyword evidence="4 6" id="KW-0472">Membrane</keyword>
<keyword evidence="3 6" id="KW-1133">Transmembrane helix</keyword>
<proteinExistence type="predicted"/>
<protein>
    <recommendedName>
        <fullName evidence="9">ZIP family zinc transporter</fullName>
    </recommendedName>
</protein>
<dbReference type="Pfam" id="PF02535">
    <property type="entry name" value="Zip"/>
    <property type="match status" value="1"/>
</dbReference>
<feature type="region of interest" description="Disordered" evidence="5">
    <location>
        <begin position="204"/>
        <end position="316"/>
    </location>
</feature>
<evidence type="ECO:0000313" key="8">
    <source>
        <dbReference type="Proteomes" id="UP000002058"/>
    </source>
</evidence>
<dbReference type="GO" id="GO:0005385">
    <property type="term" value="F:zinc ion transmembrane transporter activity"/>
    <property type="evidence" value="ECO:0007669"/>
    <property type="project" value="TreeGrafter"/>
</dbReference>
<dbReference type="Proteomes" id="UP000002058">
    <property type="component" value="Unassembled WGS sequence"/>
</dbReference>
<gene>
    <name evidence="7" type="ORF">UREG_01474</name>
</gene>
<evidence type="ECO:0000256" key="2">
    <source>
        <dbReference type="ARBA" id="ARBA00022692"/>
    </source>
</evidence>
<feature type="region of interest" description="Disordered" evidence="5">
    <location>
        <begin position="31"/>
        <end position="53"/>
    </location>
</feature>
<feature type="compositionally biased region" description="Basic and acidic residues" evidence="5">
    <location>
        <begin position="204"/>
        <end position="215"/>
    </location>
</feature>
<organism evidence="7 8">
    <name type="scientific">Uncinocarpus reesii (strain UAMH 1704)</name>
    <dbReference type="NCBI Taxonomy" id="336963"/>
    <lineage>
        <taxon>Eukaryota</taxon>
        <taxon>Fungi</taxon>
        <taxon>Dikarya</taxon>
        <taxon>Ascomycota</taxon>
        <taxon>Pezizomycotina</taxon>
        <taxon>Eurotiomycetes</taxon>
        <taxon>Eurotiomycetidae</taxon>
        <taxon>Onygenales</taxon>
        <taxon>Onygenaceae</taxon>
        <taxon>Uncinocarpus</taxon>
    </lineage>
</organism>
<reference evidence="8" key="1">
    <citation type="journal article" date="2009" name="Genome Res.">
        <title>Comparative genomic analyses of the human fungal pathogens Coccidioides and their relatives.</title>
        <authorList>
            <person name="Sharpton T.J."/>
            <person name="Stajich J.E."/>
            <person name="Rounsley S.D."/>
            <person name="Gardner M.J."/>
            <person name="Wortman J.R."/>
            <person name="Jordar V.S."/>
            <person name="Maiti R."/>
            <person name="Kodira C.D."/>
            <person name="Neafsey D.E."/>
            <person name="Zeng Q."/>
            <person name="Hung C.-Y."/>
            <person name="McMahan C."/>
            <person name="Muszewska A."/>
            <person name="Grynberg M."/>
            <person name="Mandel M.A."/>
            <person name="Kellner E.M."/>
            <person name="Barker B.M."/>
            <person name="Galgiani J.N."/>
            <person name="Orbach M.J."/>
            <person name="Kirkland T.N."/>
            <person name="Cole G.T."/>
            <person name="Henn M.R."/>
            <person name="Birren B.W."/>
            <person name="Taylor J.W."/>
        </authorList>
    </citation>
    <scope>NUCLEOTIDE SEQUENCE [LARGE SCALE GENOMIC DNA]</scope>
    <source>
        <strain evidence="8">UAMH 1704</strain>
    </source>
</reference>
<dbReference type="OrthoDB" id="448280at2759"/>
<feature type="compositionally biased region" description="Basic residues" evidence="5">
    <location>
        <begin position="298"/>
        <end position="310"/>
    </location>
</feature>
<accession>C4JID7</accession>
<dbReference type="InParanoid" id="C4JID7"/>
<feature type="transmembrane region" description="Helical" evidence="6">
    <location>
        <begin position="467"/>
        <end position="484"/>
    </location>
</feature>
<dbReference type="VEuPathDB" id="FungiDB:UREG_01474"/>
<keyword evidence="2 6" id="KW-0812">Transmembrane</keyword>
<sequence>MAEYVGPHISSLADVPVSLLRAELERRSLNTRAQGVAPGQPQPGTRPACGSTTKSGSYNTPIHVIALFLILVLSTLGGFYRAQFRPYPAERWLTWTWSLACSFPIIARRFPRLPIPRRFLFLSRHFGTGVLIATAFVHLLPTAFISLTNPCLPHFWNRGYPATAGLVAMVAVMFVVTIEMFFAMRGAGHMHGSEYDTLMDTASHDHHHEDLGSRGDDEDLGHNAHISRIRRGKRRTSRGSHPVSSASEENLINGVSPMSNKDLESRHQVNDESLPLEELDPFPDDSSDFDSIPSRASHPSRTHRHSHSHSHFNTSRSQHAQKQLIQCLLLEAGILFHSVFIGMALSVATGANFIVLLVAISFHQTFEGFALGARIASLIPDLFPASSPKPWLMALAYGTTTPIGQAIGLGLHTLYDPASETGLLTVGMTNAFSSGLLLFAGLVELLAEDFLSDRSYETLRGRNRVEACLAVAGGAALMALVGAFA</sequence>
<dbReference type="GeneID" id="8440728"/>
<dbReference type="STRING" id="336963.C4JID7"/>
<evidence type="ECO:0000256" key="6">
    <source>
        <dbReference type="SAM" id="Phobius"/>
    </source>
</evidence>
<dbReference type="GO" id="GO:0005886">
    <property type="term" value="C:plasma membrane"/>
    <property type="evidence" value="ECO:0007669"/>
    <property type="project" value="TreeGrafter"/>
</dbReference>
<comment type="subcellular location">
    <subcellularLocation>
        <location evidence="1">Membrane</location>
        <topology evidence="1">Multi-pass membrane protein</topology>
    </subcellularLocation>
</comment>
<name>C4JID7_UNCRE</name>
<keyword evidence="8" id="KW-1185">Reference proteome</keyword>
<feature type="transmembrane region" description="Helical" evidence="6">
    <location>
        <begin position="423"/>
        <end position="446"/>
    </location>
</feature>
<feature type="compositionally biased region" description="Basic and acidic residues" evidence="5">
    <location>
        <begin position="261"/>
        <end position="270"/>
    </location>
</feature>
<feature type="transmembrane region" description="Helical" evidence="6">
    <location>
        <begin position="160"/>
        <end position="182"/>
    </location>
</feature>
<dbReference type="AlphaFoldDB" id="C4JID7"/>
<feature type="transmembrane region" description="Helical" evidence="6">
    <location>
        <begin position="62"/>
        <end position="80"/>
    </location>
</feature>